<dbReference type="Pfam" id="PF13202">
    <property type="entry name" value="EF-hand_5"/>
    <property type="match status" value="1"/>
</dbReference>
<dbReference type="CDD" id="cd00051">
    <property type="entry name" value="EFh"/>
    <property type="match status" value="1"/>
</dbReference>
<gene>
    <name evidence="5" type="primary">LOC113791086</name>
</gene>
<dbReference type="Proteomes" id="UP000515146">
    <property type="component" value="Unplaced"/>
</dbReference>
<dbReference type="FunFam" id="1.10.238.10:FF:000001">
    <property type="entry name" value="Calmodulin 1"/>
    <property type="match status" value="1"/>
</dbReference>
<dbReference type="InterPro" id="IPR050230">
    <property type="entry name" value="CALM/Myosin/TropC-like"/>
</dbReference>
<organism evidence="4 5">
    <name type="scientific">Dermatophagoides pteronyssinus</name>
    <name type="common">European house dust mite</name>
    <dbReference type="NCBI Taxonomy" id="6956"/>
    <lineage>
        <taxon>Eukaryota</taxon>
        <taxon>Metazoa</taxon>
        <taxon>Ecdysozoa</taxon>
        <taxon>Arthropoda</taxon>
        <taxon>Chelicerata</taxon>
        <taxon>Arachnida</taxon>
        <taxon>Acari</taxon>
        <taxon>Acariformes</taxon>
        <taxon>Sarcoptiformes</taxon>
        <taxon>Astigmata</taxon>
        <taxon>Psoroptidia</taxon>
        <taxon>Analgoidea</taxon>
        <taxon>Pyroglyphidae</taxon>
        <taxon>Dermatophagoidinae</taxon>
        <taxon>Dermatophagoides</taxon>
    </lineage>
</organism>
<dbReference type="PANTHER" id="PTHR23048">
    <property type="entry name" value="MYOSIN LIGHT CHAIN 1, 3"/>
    <property type="match status" value="1"/>
</dbReference>
<sequence>METQKNLLYKEIFNIFSKGKKSFGYKELGQIMKSYGMTTSDLELQDMIGQMDLNVSGEIEFREFLLFITTKIKQQETAEELYEAFKLFDQDGNGFISSKDLREALANLGERFSKDVIDEMFNEFDIDSDGEIFIDEIITKLTKSTNQK</sequence>
<dbReference type="InterPro" id="IPR011992">
    <property type="entry name" value="EF-hand-dom_pair"/>
</dbReference>
<keyword evidence="4" id="KW-1185">Reference proteome</keyword>
<name>A0A6P6XUH0_DERPT</name>
<evidence type="ECO:0000313" key="4">
    <source>
        <dbReference type="Proteomes" id="UP000515146"/>
    </source>
</evidence>
<protein>
    <submittedName>
        <fullName evidence="5">Calmodulin-like</fullName>
    </submittedName>
</protein>
<dbReference type="KEGG" id="dpte:113791086"/>
<dbReference type="PROSITE" id="PS50222">
    <property type="entry name" value="EF_HAND_2"/>
    <property type="match status" value="3"/>
</dbReference>
<dbReference type="InParanoid" id="A0A6P6XUH0"/>
<feature type="domain" description="EF-hand" evidence="3">
    <location>
        <begin position="112"/>
        <end position="147"/>
    </location>
</feature>
<dbReference type="InterPro" id="IPR018247">
    <property type="entry name" value="EF_Hand_1_Ca_BS"/>
</dbReference>
<dbReference type="SUPFAM" id="SSF47473">
    <property type="entry name" value="EF-hand"/>
    <property type="match status" value="1"/>
</dbReference>
<dbReference type="Pfam" id="PF13499">
    <property type="entry name" value="EF-hand_7"/>
    <property type="match status" value="1"/>
</dbReference>
<dbReference type="GO" id="GO:0016460">
    <property type="term" value="C:myosin II complex"/>
    <property type="evidence" value="ECO:0007669"/>
    <property type="project" value="TreeGrafter"/>
</dbReference>
<dbReference type="SMART" id="SM00054">
    <property type="entry name" value="EFh"/>
    <property type="match status" value="3"/>
</dbReference>
<dbReference type="OrthoDB" id="26525at2759"/>
<dbReference type="InterPro" id="IPR002048">
    <property type="entry name" value="EF_hand_dom"/>
</dbReference>
<dbReference type="AlphaFoldDB" id="A0A6P6XUH0"/>
<evidence type="ECO:0000256" key="1">
    <source>
        <dbReference type="ARBA" id="ARBA00022737"/>
    </source>
</evidence>
<keyword evidence="1" id="KW-0677">Repeat</keyword>
<dbReference type="PANTHER" id="PTHR23048:SF0">
    <property type="entry name" value="CALMODULIN LIKE 3"/>
    <property type="match status" value="1"/>
</dbReference>
<dbReference type="RefSeq" id="XP_027196613.1">
    <property type="nucleotide sequence ID" value="XM_027340812.1"/>
</dbReference>
<feature type="domain" description="EF-hand" evidence="3">
    <location>
        <begin position="39"/>
        <end position="74"/>
    </location>
</feature>
<dbReference type="PROSITE" id="PS00018">
    <property type="entry name" value="EF_HAND_1"/>
    <property type="match status" value="1"/>
</dbReference>
<accession>A0A6P6XUH0</accession>
<dbReference type="Gene3D" id="1.10.238.10">
    <property type="entry name" value="EF-hand"/>
    <property type="match status" value="2"/>
</dbReference>
<reference evidence="5" key="1">
    <citation type="submission" date="2025-08" db="UniProtKB">
        <authorList>
            <consortium name="RefSeq"/>
        </authorList>
    </citation>
    <scope>IDENTIFICATION</scope>
    <source>
        <strain evidence="5">Airmid</strain>
    </source>
</reference>
<evidence type="ECO:0000313" key="5">
    <source>
        <dbReference type="RefSeq" id="XP_027196613.1"/>
    </source>
</evidence>
<evidence type="ECO:0000256" key="2">
    <source>
        <dbReference type="ARBA" id="ARBA00022837"/>
    </source>
</evidence>
<feature type="domain" description="EF-hand" evidence="3">
    <location>
        <begin position="76"/>
        <end position="111"/>
    </location>
</feature>
<dbReference type="GO" id="GO:0005509">
    <property type="term" value="F:calcium ion binding"/>
    <property type="evidence" value="ECO:0007669"/>
    <property type="project" value="InterPro"/>
</dbReference>
<proteinExistence type="predicted"/>
<evidence type="ECO:0000259" key="3">
    <source>
        <dbReference type="PROSITE" id="PS50222"/>
    </source>
</evidence>
<dbReference type="OMA" id="ICELDSN"/>
<keyword evidence="2" id="KW-0106">Calcium</keyword>